<dbReference type="SUPFAM" id="SSF109631">
    <property type="entry name" value="Transcriptional repressor TraM"/>
    <property type="match status" value="1"/>
</dbReference>
<dbReference type="EMBL" id="VLKT01000026">
    <property type="protein sequence ID" value="TWI33153.1"/>
    <property type="molecule type" value="Genomic_DNA"/>
</dbReference>
<evidence type="ECO:0000313" key="2">
    <source>
        <dbReference type="Proteomes" id="UP000317122"/>
    </source>
</evidence>
<dbReference type="InterPro" id="IPR015309">
    <property type="entry name" value="Tscrpt_rep_TraM"/>
</dbReference>
<keyword evidence="2" id="KW-1185">Reference proteome</keyword>
<reference evidence="1 2" key="1">
    <citation type="journal article" date="2015" name="Stand. Genomic Sci.">
        <title>Genomic Encyclopedia of Bacterial and Archaeal Type Strains, Phase III: the genomes of soil and plant-associated and newly described type strains.</title>
        <authorList>
            <person name="Whitman W.B."/>
            <person name="Woyke T."/>
            <person name="Klenk H.P."/>
            <person name="Zhou Y."/>
            <person name="Lilburn T.G."/>
            <person name="Beck B.J."/>
            <person name="De Vos P."/>
            <person name="Vandamme P."/>
            <person name="Eisen J.A."/>
            <person name="Garrity G."/>
            <person name="Hugenholtz P."/>
            <person name="Kyrpides N.C."/>
        </authorList>
    </citation>
    <scope>NUCLEOTIDE SEQUENCE [LARGE SCALE GENOMIC DNA]</scope>
    <source>
        <strain evidence="1 2">CGMCC 1.2546</strain>
    </source>
</reference>
<comment type="caution">
    <text evidence="1">The sequence shown here is derived from an EMBL/GenBank/DDBJ whole genome shotgun (WGS) entry which is preliminary data.</text>
</comment>
<name>A0A562NM00_9HYPH</name>
<dbReference type="AlphaFoldDB" id="A0A562NM00"/>
<gene>
    <name evidence="1" type="ORF">IQ26_04154</name>
</gene>
<dbReference type="Proteomes" id="UP000317122">
    <property type="component" value="Unassembled WGS sequence"/>
</dbReference>
<dbReference type="Gene3D" id="1.10.287.160">
    <property type="entry name" value="HR1 repeat"/>
    <property type="match status" value="1"/>
</dbReference>
<sequence length="114" mass="12305">MTADRADMKSPNDELSAALAELIRPLDQPQLEKLTHESIGEHRRLLEIAETAYSAWMAAKQSGGDNAADFHQAYVRAMLNNRAQMAVVAALVDGLGHVPNVPGAGVSEPFPDVR</sequence>
<protein>
    <submittedName>
        <fullName evidence="1">Transcriptional repressor TraM</fullName>
    </submittedName>
</protein>
<dbReference type="InterPro" id="IPR036336">
    <property type="entry name" value="Tscrpt_rep_TraM_sf"/>
</dbReference>
<dbReference type="Pfam" id="PF09228">
    <property type="entry name" value="Prok-TraM"/>
    <property type="match status" value="1"/>
</dbReference>
<evidence type="ECO:0000313" key="1">
    <source>
        <dbReference type="EMBL" id="TWI33153.1"/>
    </source>
</evidence>
<proteinExistence type="predicted"/>
<dbReference type="GO" id="GO:0045892">
    <property type="term" value="P:negative regulation of DNA-templated transcription"/>
    <property type="evidence" value="ECO:0007669"/>
    <property type="project" value="InterPro"/>
</dbReference>
<dbReference type="RefSeq" id="WP_145720217.1">
    <property type="nucleotide sequence ID" value="NZ_BSPF01000004.1"/>
</dbReference>
<accession>A0A562NM00</accession>
<dbReference type="OrthoDB" id="8246915at2"/>
<organism evidence="1 2">
    <name type="scientific">Mesorhizobium tianshanense</name>
    <dbReference type="NCBI Taxonomy" id="39844"/>
    <lineage>
        <taxon>Bacteria</taxon>
        <taxon>Pseudomonadati</taxon>
        <taxon>Pseudomonadota</taxon>
        <taxon>Alphaproteobacteria</taxon>
        <taxon>Hyphomicrobiales</taxon>
        <taxon>Phyllobacteriaceae</taxon>
        <taxon>Mesorhizobium</taxon>
    </lineage>
</organism>